<evidence type="ECO:0000256" key="6">
    <source>
        <dbReference type="SAM" id="Phobius"/>
    </source>
</evidence>
<sequence>MGSTFTLPILLFLLAGLLVLAAIEDARTREIANAKTAAIVLLAPLWWWANGLSPWPDMAIQIGIAAAVFALFCIAFHFGLMGGGDVKLIVALSLWLPFGAFMAMLMVMSIAGGVLTAGMLIARKLAMRRADSGVENAAIEVPYGIAIAFAGLVAVHEPLLNSLR</sequence>
<feature type="transmembrane region" description="Helical" evidence="6">
    <location>
        <begin position="60"/>
        <end position="80"/>
    </location>
</feature>
<feature type="transmembrane region" description="Helical" evidence="6">
    <location>
        <begin position="100"/>
        <end position="122"/>
    </location>
</feature>
<evidence type="ECO:0000256" key="3">
    <source>
        <dbReference type="ARBA" id="ARBA00022692"/>
    </source>
</evidence>
<feature type="transmembrane region" description="Helical" evidence="6">
    <location>
        <begin position="31"/>
        <end position="48"/>
    </location>
</feature>
<evidence type="ECO:0000256" key="4">
    <source>
        <dbReference type="ARBA" id="ARBA00022989"/>
    </source>
</evidence>
<keyword evidence="9" id="KW-1185">Reference proteome</keyword>
<dbReference type="InterPro" id="IPR052218">
    <property type="entry name" value="Preflagellin_Peptidase"/>
</dbReference>
<protein>
    <submittedName>
        <fullName evidence="8">Prepilin peptidase CpaA</fullName>
    </submittedName>
</protein>
<evidence type="ECO:0000313" key="9">
    <source>
        <dbReference type="Proteomes" id="UP000240996"/>
    </source>
</evidence>
<comment type="subcellular location">
    <subcellularLocation>
        <location evidence="1">Cell membrane</location>
        <topology evidence="1">Multi-pass membrane protein</topology>
    </subcellularLocation>
</comment>
<gene>
    <name evidence="8" type="ORF">C8J24_0489</name>
</gene>
<dbReference type="RefSeq" id="WP_031395063.1">
    <property type="nucleotide sequence ID" value="NZ_CP098762.1"/>
</dbReference>
<evidence type="ECO:0000256" key="5">
    <source>
        <dbReference type="ARBA" id="ARBA00023136"/>
    </source>
</evidence>
<reference evidence="8 9" key="1">
    <citation type="submission" date="2018-04" db="EMBL/GenBank/DDBJ databases">
        <title>Genomic Encyclopedia of Type Strains, Phase III (KMG-III): the genomes of soil and plant-associated and newly described type strains.</title>
        <authorList>
            <person name="Whitman W."/>
        </authorList>
    </citation>
    <scope>NUCLEOTIDE SEQUENCE [LARGE SCALE GENOMIC DNA]</scope>
    <source>
        <strain evidence="8 9">NW12</strain>
    </source>
</reference>
<name>A0A2T4YTG5_9SPHN</name>
<evidence type="ECO:0000256" key="1">
    <source>
        <dbReference type="ARBA" id="ARBA00004651"/>
    </source>
</evidence>
<dbReference type="PANTHER" id="PTHR36506:SF1">
    <property type="entry name" value="PREFLAGELLIN PEPTIDASE"/>
    <property type="match status" value="1"/>
</dbReference>
<dbReference type="GO" id="GO:0004190">
    <property type="term" value="F:aspartic-type endopeptidase activity"/>
    <property type="evidence" value="ECO:0007669"/>
    <property type="project" value="InterPro"/>
</dbReference>
<accession>A0A2T4YTG5</accession>
<keyword evidence="3 6" id="KW-0812">Transmembrane</keyword>
<comment type="caution">
    <text evidence="8">The sequence shown here is derived from an EMBL/GenBank/DDBJ whole genome shotgun (WGS) entry which is preliminary data.</text>
</comment>
<dbReference type="EMBL" id="PZZN01000001">
    <property type="protein sequence ID" value="PTM47106.1"/>
    <property type="molecule type" value="Genomic_DNA"/>
</dbReference>
<proteinExistence type="predicted"/>
<keyword evidence="5 6" id="KW-0472">Membrane</keyword>
<evidence type="ECO:0000256" key="2">
    <source>
        <dbReference type="ARBA" id="ARBA00022475"/>
    </source>
</evidence>
<dbReference type="GO" id="GO:0005886">
    <property type="term" value="C:plasma membrane"/>
    <property type="evidence" value="ECO:0007669"/>
    <property type="project" value="UniProtKB-SubCell"/>
</dbReference>
<feature type="transmembrane region" description="Helical" evidence="6">
    <location>
        <begin position="134"/>
        <end position="155"/>
    </location>
</feature>
<dbReference type="AlphaFoldDB" id="A0A2T4YTG5"/>
<evidence type="ECO:0000259" key="7">
    <source>
        <dbReference type="Pfam" id="PF01478"/>
    </source>
</evidence>
<dbReference type="Proteomes" id="UP000240996">
    <property type="component" value="Unassembled WGS sequence"/>
</dbReference>
<evidence type="ECO:0000313" key="8">
    <source>
        <dbReference type="EMBL" id="PTM47106.1"/>
    </source>
</evidence>
<keyword evidence="4 6" id="KW-1133">Transmembrane helix</keyword>
<dbReference type="Gene3D" id="1.20.120.1220">
    <property type="match status" value="1"/>
</dbReference>
<dbReference type="Pfam" id="PF01478">
    <property type="entry name" value="Peptidase_A24"/>
    <property type="match status" value="1"/>
</dbReference>
<dbReference type="InterPro" id="IPR000045">
    <property type="entry name" value="Prepilin_IV_endopep_pep"/>
</dbReference>
<organism evidence="8 9">
    <name type="scientific">Sphingomonas aerolata</name>
    <dbReference type="NCBI Taxonomy" id="185951"/>
    <lineage>
        <taxon>Bacteria</taxon>
        <taxon>Pseudomonadati</taxon>
        <taxon>Pseudomonadota</taxon>
        <taxon>Alphaproteobacteria</taxon>
        <taxon>Sphingomonadales</taxon>
        <taxon>Sphingomonadaceae</taxon>
        <taxon>Sphingomonas</taxon>
    </lineage>
</organism>
<dbReference type="GeneID" id="93688784"/>
<feature type="domain" description="Prepilin type IV endopeptidase peptidase" evidence="7">
    <location>
        <begin position="13"/>
        <end position="116"/>
    </location>
</feature>
<keyword evidence="2" id="KW-1003">Cell membrane</keyword>
<dbReference type="PANTHER" id="PTHR36506">
    <property type="entry name" value="PREFLAGELLIN PEPTIDASE"/>
    <property type="match status" value="1"/>
</dbReference>